<dbReference type="EMBL" id="ML120389">
    <property type="protein sequence ID" value="RPA99187.1"/>
    <property type="molecule type" value="Genomic_DNA"/>
</dbReference>
<dbReference type="OrthoDB" id="10006939at2759"/>
<evidence type="ECO:0008006" key="3">
    <source>
        <dbReference type="Google" id="ProtNLM"/>
    </source>
</evidence>
<keyword evidence="2" id="KW-1185">Reference proteome</keyword>
<dbReference type="AlphaFoldDB" id="A0A3N4JPL5"/>
<accession>A0A3N4JPL5</accession>
<proteinExistence type="predicted"/>
<dbReference type="Gene3D" id="3.30.420.10">
    <property type="entry name" value="Ribonuclease H-like superfamily/Ribonuclease H"/>
    <property type="match status" value="1"/>
</dbReference>
<evidence type="ECO:0000313" key="1">
    <source>
        <dbReference type="EMBL" id="RPA99187.1"/>
    </source>
</evidence>
<organism evidence="1 2">
    <name type="scientific">Choiromyces venosus 120613-1</name>
    <dbReference type="NCBI Taxonomy" id="1336337"/>
    <lineage>
        <taxon>Eukaryota</taxon>
        <taxon>Fungi</taxon>
        <taxon>Dikarya</taxon>
        <taxon>Ascomycota</taxon>
        <taxon>Pezizomycotina</taxon>
        <taxon>Pezizomycetes</taxon>
        <taxon>Pezizales</taxon>
        <taxon>Tuberaceae</taxon>
        <taxon>Choiromyces</taxon>
    </lineage>
</organism>
<feature type="non-terminal residue" evidence="1">
    <location>
        <position position="69"/>
    </location>
</feature>
<reference evidence="1 2" key="1">
    <citation type="journal article" date="2018" name="Nat. Ecol. Evol.">
        <title>Pezizomycetes genomes reveal the molecular basis of ectomycorrhizal truffle lifestyle.</title>
        <authorList>
            <person name="Murat C."/>
            <person name="Payen T."/>
            <person name="Noel B."/>
            <person name="Kuo A."/>
            <person name="Morin E."/>
            <person name="Chen J."/>
            <person name="Kohler A."/>
            <person name="Krizsan K."/>
            <person name="Balestrini R."/>
            <person name="Da Silva C."/>
            <person name="Montanini B."/>
            <person name="Hainaut M."/>
            <person name="Levati E."/>
            <person name="Barry K.W."/>
            <person name="Belfiori B."/>
            <person name="Cichocki N."/>
            <person name="Clum A."/>
            <person name="Dockter R.B."/>
            <person name="Fauchery L."/>
            <person name="Guy J."/>
            <person name="Iotti M."/>
            <person name="Le Tacon F."/>
            <person name="Lindquist E.A."/>
            <person name="Lipzen A."/>
            <person name="Malagnac F."/>
            <person name="Mello A."/>
            <person name="Molinier V."/>
            <person name="Miyauchi S."/>
            <person name="Poulain J."/>
            <person name="Riccioni C."/>
            <person name="Rubini A."/>
            <person name="Sitrit Y."/>
            <person name="Splivallo R."/>
            <person name="Traeger S."/>
            <person name="Wang M."/>
            <person name="Zifcakova L."/>
            <person name="Wipf D."/>
            <person name="Zambonelli A."/>
            <person name="Paolocci F."/>
            <person name="Nowrousian M."/>
            <person name="Ottonello S."/>
            <person name="Baldrian P."/>
            <person name="Spatafora J.W."/>
            <person name="Henrissat B."/>
            <person name="Nagy L.G."/>
            <person name="Aury J.M."/>
            <person name="Wincker P."/>
            <person name="Grigoriev I.V."/>
            <person name="Bonfante P."/>
            <person name="Martin F.M."/>
        </authorList>
    </citation>
    <scope>NUCLEOTIDE SEQUENCE [LARGE SCALE GENOMIC DNA]</scope>
    <source>
        <strain evidence="1 2">120613-1</strain>
    </source>
</reference>
<evidence type="ECO:0000313" key="2">
    <source>
        <dbReference type="Proteomes" id="UP000276215"/>
    </source>
</evidence>
<name>A0A3N4JPL5_9PEZI</name>
<dbReference type="GO" id="GO:0003676">
    <property type="term" value="F:nucleic acid binding"/>
    <property type="evidence" value="ECO:0007669"/>
    <property type="project" value="InterPro"/>
</dbReference>
<dbReference type="Proteomes" id="UP000276215">
    <property type="component" value="Unassembled WGS sequence"/>
</dbReference>
<feature type="non-terminal residue" evidence="1">
    <location>
        <position position="1"/>
    </location>
</feature>
<protein>
    <recommendedName>
        <fullName evidence="3">Tc1-like transposase DDE domain-containing protein</fullName>
    </recommendedName>
</protein>
<sequence length="69" mass="8009">ERILNPLLYPLALSAQATHPTLIIMEDGAPSHIHHYHNQLWEQLGLEKLMWLVNSPDLNPIETIWSEMK</sequence>
<gene>
    <name evidence="1" type="ORF">L873DRAFT_1566282</name>
</gene>
<dbReference type="InterPro" id="IPR036397">
    <property type="entry name" value="RNaseH_sf"/>
</dbReference>